<organism evidence="2 3">
    <name type="scientific">Thalassotalea piscium</name>
    <dbReference type="NCBI Taxonomy" id="1230533"/>
    <lineage>
        <taxon>Bacteria</taxon>
        <taxon>Pseudomonadati</taxon>
        <taxon>Pseudomonadota</taxon>
        <taxon>Gammaproteobacteria</taxon>
        <taxon>Alteromonadales</taxon>
        <taxon>Colwelliaceae</taxon>
        <taxon>Thalassotalea</taxon>
    </lineage>
</organism>
<feature type="transmembrane region" description="Helical" evidence="1">
    <location>
        <begin position="7"/>
        <end position="28"/>
    </location>
</feature>
<keyword evidence="1" id="KW-0812">Transmembrane</keyword>
<keyword evidence="3" id="KW-1185">Reference proteome</keyword>
<proteinExistence type="predicted"/>
<protein>
    <recommendedName>
        <fullName evidence="4">PepSY domain-containing protein</fullName>
    </recommendedName>
</protein>
<dbReference type="RefSeq" id="WP_184422312.1">
    <property type="nucleotide sequence ID" value="NZ_AP027362.1"/>
</dbReference>
<evidence type="ECO:0008006" key="4">
    <source>
        <dbReference type="Google" id="ProtNLM"/>
    </source>
</evidence>
<evidence type="ECO:0000313" key="2">
    <source>
        <dbReference type="EMBL" id="MBB6542073.1"/>
    </source>
</evidence>
<name>A0A7X0NEQ6_9GAMM</name>
<dbReference type="Proteomes" id="UP000537141">
    <property type="component" value="Unassembled WGS sequence"/>
</dbReference>
<dbReference type="AlphaFoldDB" id="A0A7X0NEQ6"/>
<keyword evidence="1" id="KW-0472">Membrane</keyword>
<comment type="caution">
    <text evidence="2">The sequence shown here is derived from an EMBL/GenBank/DDBJ whole genome shotgun (WGS) entry which is preliminary data.</text>
</comment>
<evidence type="ECO:0000313" key="3">
    <source>
        <dbReference type="Proteomes" id="UP000537141"/>
    </source>
</evidence>
<accession>A0A7X0NEQ6</accession>
<evidence type="ECO:0000256" key="1">
    <source>
        <dbReference type="SAM" id="Phobius"/>
    </source>
</evidence>
<reference evidence="2 3" key="1">
    <citation type="submission" date="2020-08" db="EMBL/GenBank/DDBJ databases">
        <title>Genomic Encyclopedia of Type Strains, Phase IV (KMG-IV): sequencing the most valuable type-strain genomes for metagenomic binning, comparative biology and taxonomic classification.</title>
        <authorList>
            <person name="Goeker M."/>
        </authorList>
    </citation>
    <scope>NUCLEOTIDE SEQUENCE [LARGE SCALE GENOMIC DNA]</scope>
    <source>
        <strain evidence="2 3">DSM 26287</strain>
    </source>
</reference>
<feature type="transmembrane region" description="Helical" evidence="1">
    <location>
        <begin position="172"/>
        <end position="193"/>
    </location>
</feature>
<dbReference type="Pfam" id="PF03929">
    <property type="entry name" value="PepSY_TM"/>
    <property type="match status" value="1"/>
</dbReference>
<dbReference type="EMBL" id="JACHHU010000002">
    <property type="protein sequence ID" value="MBB6542073.1"/>
    <property type="molecule type" value="Genomic_DNA"/>
</dbReference>
<sequence>MRKLHKYLGLILLLPFFAWAVTGVFFYFKPGYQEAYQPLPIKLYPITQSINLPEAHNWLAIKQLKTVLGDHLLVKSSNGWQQLDPESFQPRVAITDEQINLLINDAIASNRTRYGEITTIDQFRIATSTDVRITLNWPTMTLQQQGKDTDLINTIYDIHYLRWTGIKTLDQVLGVVGLLLVVVLALIGTYLTFNRTADKR</sequence>
<gene>
    <name evidence="2" type="ORF">HNQ55_000548</name>
</gene>
<keyword evidence="1" id="KW-1133">Transmembrane helix</keyword>
<dbReference type="InterPro" id="IPR005625">
    <property type="entry name" value="PepSY-ass_TM"/>
</dbReference>